<dbReference type="InterPro" id="IPR015867">
    <property type="entry name" value="N-reg_PII/ATP_PRibTrfase_C"/>
</dbReference>
<name>A0A4R1F661_9GAMM</name>
<reference evidence="1 2" key="1">
    <citation type="submission" date="2019-03" db="EMBL/GenBank/DDBJ databases">
        <title>Genomic Encyclopedia of Type Strains, Phase IV (KMG-IV): sequencing the most valuable type-strain genomes for metagenomic binning, comparative biology and taxonomic classification.</title>
        <authorList>
            <person name="Goeker M."/>
        </authorList>
    </citation>
    <scope>NUCLEOTIDE SEQUENCE [LARGE SCALE GENOMIC DNA]</scope>
    <source>
        <strain evidence="1 2">DSM 24830</strain>
    </source>
</reference>
<dbReference type="SUPFAM" id="SSF102705">
    <property type="entry name" value="NIF3 (NGG1p interacting factor 3)-like"/>
    <property type="match status" value="1"/>
</dbReference>
<evidence type="ECO:0008006" key="3">
    <source>
        <dbReference type="Google" id="ProtNLM"/>
    </source>
</evidence>
<dbReference type="PANTHER" id="PTHR41774">
    <property type="match status" value="1"/>
</dbReference>
<sequence length="125" mass="13896">MSKQYQDSNQETLNTPSQSISNLFQISFYVPVKDCEAVKQAMFDAGAGIVGNYQECAWQTLGKGQFKPLPGSKPHIGEVNTLESLEEFKVEMVCADEYLEPVVQALKSSHPYEVPAFSVIKLEAF</sequence>
<dbReference type="RefSeq" id="WP_243651547.1">
    <property type="nucleotide sequence ID" value="NZ_BAAAFU010000004.1"/>
</dbReference>
<dbReference type="AlphaFoldDB" id="A0A4R1F661"/>
<keyword evidence="2" id="KW-1185">Reference proteome</keyword>
<dbReference type="PANTHER" id="PTHR41774:SF1">
    <property type="entry name" value="NGG1P INTERACTING FACTOR NIF3"/>
    <property type="match status" value="1"/>
</dbReference>
<evidence type="ECO:0000313" key="1">
    <source>
        <dbReference type="EMBL" id="TCJ87358.1"/>
    </source>
</evidence>
<proteinExistence type="predicted"/>
<organism evidence="1 2">
    <name type="scientific">Cocleimonas flava</name>
    <dbReference type="NCBI Taxonomy" id="634765"/>
    <lineage>
        <taxon>Bacteria</taxon>
        <taxon>Pseudomonadati</taxon>
        <taxon>Pseudomonadota</taxon>
        <taxon>Gammaproteobacteria</taxon>
        <taxon>Thiotrichales</taxon>
        <taxon>Thiotrichaceae</taxon>
        <taxon>Cocleimonas</taxon>
    </lineage>
</organism>
<dbReference type="FunFam" id="3.30.70.120:FF:000006">
    <property type="entry name" value="GTP cyclohydrolase 1 type 2 homolog"/>
    <property type="match status" value="1"/>
</dbReference>
<dbReference type="InterPro" id="IPR036069">
    <property type="entry name" value="DUF34/NIF3_sf"/>
</dbReference>
<comment type="caution">
    <text evidence="1">The sequence shown here is derived from an EMBL/GenBank/DDBJ whole genome shotgun (WGS) entry which is preliminary data.</text>
</comment>
<protein>
    <recommendedName>
        <fullName evidence="3">NGG1p interacting factor NIF3</fullName>
    </recommendedName>
</protein>
<gene>
    <name evidence="1" type="ORF">EV695_1868</name>
</gene>
<evidence type="ECO:0000313" key="2">
    <source>
        <dbReference type="Proteomes" id="UP000294887"/>
    </source>
</evidence>
<dbReference type="Gene3D" id="3.30.70.120">
    <property type="match status" value="1"/>
</dbReference>
<dbReference type="Proteomes" id="UP000294887">
    <property type="component" value="Unassembled WGS sequence"/>
</dbReference>
<dbReference type="EMBL" id="SMFQ01000003">
    <property type="protein sequence ID" value="TCJ87358.1"/>
    <property type="molecule type" value="Genomic_DNA"/>
</dbReference>
<accession>A0A4R1F661</accession>